<dbReference type="Proteomes" id="UP000747399">
    <property type="component" value="Unassembled WGS sequence"/>
</dbReference>
<dbReference type="EMBL" id="BNCO01000011">
    <property type="protein sequence ID" value="GIL51647.1"/>
    <property type="molecule type" value="Genomic_DNA"/>
</dbReference>
<evidence type="ECO:0000313" key="2">
    <source>
        <dbReference type="Proteomes" id="UP000747399"/>
    </source>
</evidence>
<keyword evidence="2" id="KW-1185">Reference proteome</keyword>
<gene>
    <name evidence="1" type="ORF">Vafri_7588</name>
</gene>
<sequence length="115" mass="12289">MSDNDRNKSSPLDTFAEDLGRAVFVAAAASGEPNRLSLAALAAGPSLSPDQLTALIEQTRRLRDCVNGYLLYLTGVLSFGRIKTDCIALDRSLCVSAFNTPAVRSSSFAHGIWGR</sequence>
<accession>A0A8J4B2E6</accession>
<name>A0A8J4B2E6_9CHLO</name>
<dbReference type="AlphaFoldDB" id="A0A8J4B2E6"/>
<evidence type="ECO:0000313" key="1">
    <source>
        <dbReference type="EMBL" id="GIL51647.1"/>
    </source>
</evidence>
<organism evidence="1 2">
    <name type="scientific">Volvox africanus</name>
    <dbReference type="NCBI Taxonomy" id="51714"/>
    <lineage>
        <taxon>Eukaryota</taxon>
        <taxon>Viridiplantae</taxon>
        <taxon>Chlorophyta</taxon>
        <taxon>core chlorophytes</taxon>
        <taxon>Chlorophyceae</taxon>
        <taxon>CS clade</taxon>
        <taxon>Chlamydomonadales</taxon>
        <taxon>Volvocaceae</taxon>
        <taxon>Volvox</taxon>
    </lineage>
</organism>
<comment type="caution">
    <text evidence="1">The sequence shown here is derived from an EMBL/GenBank/DDBJ whole genome shotgun (WGS) entry which is preliminary data.</text>
</comment>
<reference evidence="1" key="1">
    <citation type="journal article" date="2021" name="Proc. Natl. Acad. Sci. U.S.A.">
        <title>Three genomes in the algal genus Volvox reveal the fate of a haploid sex-determining region after a transition to homothallism.</title>
        <authorList>
            <person name="Yamamoto K."/>
            <person name="Hamaji T."/>
            <person name="Kawai-Toyooka H."/>
            <person name="Matsuzaki R."/>
            <person name="Takahashi F."/>
            <person name="Nishimura Y."/>
            <person name="Kawachi M."/>
            <person name="Noguchi H."/>
            <person name="Minakuchi Y."/>
            <person name="Umen J.G."/>
            <person name="Toyoda A."/>
            <person name="Nozaki H."/>
        </authorList>
    </citation>
    <scope>NUCLEOTIDE SEQUENCE</scope>
    <source>
        <strain evidence="1">NIES-3780</strain>
    </source>
</reference>
<protein>
    <submittedName>
        <fullName evidence="1">Uncharacterized protein</fullName>
    </submittedName>
</protein>
<proteinExistence type="predicted"/>